<accession>A0A285BW64</accession>
<dbReference type="OrthoDB" id="9798161at2"/>
<dbReference type="Proteomes" id="UP000242498">
    <property type="component" value="Chromosome I"/>
</dbReference>
<dbReference type="GO" id="GO:0003677">
    <property type="term" value="F:DNA binding"/>
    <property type="evidence" value="ECO:0007669"/>
    <property type="project" value="InterPro"/>
</dbReference>
<evidence type="ECO:0000313" key="2">
    <source>
        <dbReference type="EMBL" id="SNX59460.1"/>
    </source>
</evidence>
<dbReference type="PANTHER" id="PTHR33360">
    <property type="entry name" value="TRANSPOSASE FOR INSERTION SEQUENCE ELEMENT IS200"/>
    <property type="match status" value="1"/>
</dbReference>
<dbReference type="SMART" id="SM01321">
    <property type="entry name" value="Y1_Tnp"/>
    <property type="match status" value="1"/>
</dbReference>
<reference evidence="2 3" key="1">
    <citation type="submission" date="2017-08" db="EMBL/GenBank/DDBJ databases">
        <authorList>
            <person name="de Groot N.N."/>
        </authorList>
    </citation>
    <scope>NUCLEOTIDE SEQUENCE [LARGE SCALE GENOMIC DNA]</scope>
    <source>
        <strain evidence="2 3">Nm15</strain>
    </source>
</reference>
<protein>
    <submittedName>
        <fullName evidence="2">Putative transposase</fullName>
    </submittedName>
</protein>
<dbReference type="EMBL" id="LT907782">
    <property type="protein sequence ID" value="SNX59460.1"/>
    <property type="molecule type" value="Genomic_DNA"/>
</dbReference>
<dbReference type="Pfam" id="PF01797">
    <property type="entry name" value="Y1_Tnp"/>
    <property type="match status" value="1"/>
</dbReference>
<name>A0A285BW64_9PROT</name>
<dbReference type="AlphaFoldDB" id="A0A285BW64"/>
<dbReference type="Gene3D" id="3.30.70.1290">
    <property type="entry name" value="Transposase IS200-like"/>
    <property type="match status" value="1"/>
</dbReference>
<dbReference type="PANTHER" id="PTHR33360:SF2">
    <property type="entry name" value="TRANSPOSASE FOR INSERTION SEQUENCE ELEMENT IS200"/>
    <property type="match status" value="1"/>
</dbReference>
<dbReference type="GO" id="GO:0004803">
    <property type="term" value="F:transposase activity"/>
    <property type="evidence" value="ECO:0007669"/>
    <property type="project" value="InterPro"/>
</dbReference>
<sequence>MRNVVEKAGHCAWQIHYHIVFPVKYRRGLLDEAVVRIIMMTAKEIEDRYDIEFEQIGCDKDHVHILCTAHPKIPPGQIVRVFKGITARELFKKKPDLKRDLWGSEFWTDGYYVATIGEERTGV</sequence>
<feature type="domain" description="Transposase IS200-like" evidence="1">
    <location>
        <begin position="12"/>
        <end position="123"/>
    </location>
</feature>
<evidence type="ECO:0000259" key="1">
    <source>
        <dbReference type="SMART" id="SM01321"/>
    </source>
</evidence>
<proteinExistence type="predicted"/>
<dbReference type="InterPro" id="IPR002686">
    <property type="entry name" value="Transposase_17"/>
</dbReference>
<evidence type="ECO:0000313" key="3">
    <source>
        <dbReference type="Proteomes" id="UP000242498"/>
    </source>
</evidence>
<dbReference type="SUPFAM" id="SSF143422">
    <property type="entry name" value="Transposase IS200-like"/>
    <property type="match status" value="1"/>
</dbReference>
<dbReference type="InterPro" id="IPR036515">
    <property type="entry name" value="Transposase_17_sf"/>
</dbReference>
<dbReference type="GO" id="GO:0006313">
    <property type="term" value="P:DNA transposition"/>
    <property type="evidence" value="ECO:0007669"/>
    <property type="project" value="InterPro"/>
</dbReference>
<gene>
    <name evidence="2" type="ORF">SAMN06296273_0908</name>
</gene>
<dbReference type="NCBIfam" id="NF033573">
    <property type="entry name" value="transpos_IS200"/>
    <property type="match status" value="1"/>
</dbReference>
<organism evidence="2 3">
    <name type="scientific">Nitrosomonas ureae</name>
    <dbReference type="NCBI Taxonomy" id="44577"/>
    <lineage>
        <taxon>Bacteria</taxon>
        <taxon>Pseudomonadati</taxon>
        <taxon>Pseudomonadota</taxon>
        <taxon>Betaproteobacteria</taxon>
        <taxon>Nitrosomonadales</taxon>
        <taxon>Nitrosomonadaceae</taxon>
        <taxon>Nitrosomonas</taxon>
    </lineage>
</organism>